<dbReference type="EMBL" id="DF820460">
    <property type="protein sequence ID" value="GAK53854.1"/>
    <property type="molecule type" value="Genomic_DNA"/>
</dbReference>
<dbReference type="GO" id="GO:0009307">
    <property type="term" value="P:DNA restriction-modification system"/>
    <property type="evidence" value="ECO:0007669"/>
    <property type="project" value="UniProtKB-KW"/>
</dbReference>
<dbReference type="Pfam" id="PF20464">
    <property type="entry name" value="MmeI_N"/>
    <property type="match status" value="1"/>
</dbReference>
<feature type="domain" description="TaqI-like C-terminal specificity" evidence="9">
    <location>
        <begin position="807"/>
        <end position="966"/>
    </location>
</feature>
<keyword evidence="5" id="KW-0680">Restriction system</keyword>
<dbReference type="Proteomes" id="UP000030700">
    <property type="component" value="Unassembled WGS sequence"/>
</dbReference>
<dbReference type="InterPro" id="IPR046817">
    <property type="entry name" value="MmeI_N"/>
</dbReference>
<keyword evidence="3" id="KW-0808">Transferase</keyword>
<reference evidence="11" key="1">
    <citation type="journal article" date="2015" name="PeerJ">
        <title>First genomic representation of candidate bacterial phylum KSB3 points to enhanced environmental sensing as a trigger of wastewater bulking.</title>
        <authorList>
            <person name="Sekiguchi Y."/>
            <person name="Ohashi A."/>
            <person name="Parks D.H."/>
            <person name="Yamauchi T."/>
            <person name="Tyson G.W."/>
            <person name="Hugenholtz P."/>
        </authorList>
    </citation>
    <scope>NUCLEOTIDE SEQUENCE [LARGE SCALE GENOMIC DNA]</scope>
</reference>
<dbReference type="GO" id="GO:0009007">
    <property type="term" value="F:site-specific DNA-methyltransferase (adenine-specific) activity"/>
    <property type="evidence" value="ECO:0007669"/>
    <property type="project" value="UniProtKB-EC"/>
</dbReference>
<evidence type="ECO:0000256" key="7">
    <source>
        <dbReference type="ARBA" id="ARBA00047942"/>
    </source>
</evidence>
<dbReference type="InterPro" id="IPR050953">
    <property type="entry name" value="N4_N6_ade-DNA_methylase"/>
</dbReference>
<proteinExistence type="predicted"/>
<dbReference type="PRINTS" id="PR00507">
    <property type="entry name" value="N12N6MTFRASE"/>
</dbReference>
<keyword evidence="11" id="KW-0378">Hydrolase</keyword>
<dbReference type="InterPro" id="IPR002052">
    <property type="entry name" value="DNA_methylase_N6_adenine_CS"/>
</dbReference>
<keyword evidence="2" id="KW-0489">Methyltransferase</keyword>
<evidence type="ECO:0000256" key="1">
    <source>
        <dbReference type="ARBA" id="ARBA00011900"/>
    </source>
</evidence>
<dbReference type="GO" id="GO:0032259">
    <property type="term" value="P:methylation"/>
    <property type="evidence" value="ECO:0007669"/>
    <property type="project" value="UniProtKB-KW"/>
</dbReference>
<dbReference type="PANTHER" id="PTHR33841">
    <property type="entry name" value="DNA METHYLTRANSFERASE YEEA-RELATED"/>
    <property type="match status" value="1"/>
</dbReference>
<dbReference type="AlphaFoldDB" id="A0A081BR23"/>
<dbReference type="SUPFAM" id="SSF53335">
    <property type="entry name" value="S-adenosyl-L-methionine-dependent methyltransferases"/>
    <property type="match status" value="1"/>
</dbReference>
<evidence type="ECO:0000313" key="11">
    <source>
        <dbReference type="EMBL" id="GAK53854.1"/>
    </source>
</evidence>
<gene>
    <name evidence="11" type="ORF">U14_05128</name>
</gene>
<dbReference type="EC" id="2.1.1.72" evidence="1"/>
<dbReference type="Pfam" id="PF12950">
    <property type="entry name" value="TaqI_C"/>
    <property type="match status" value="1"/>
</dbReference>
<dbReference type="InterPro" id="IPR025931">
    <property type="entry name" value="TaqI_C"/>
</dbReference>
<evidence type="ECO:0000313" key="12">
    <source>
        <dbReference type="Proteomes" id="UP000030700"/>
    </source>
</evidence>
<evidence type="ECO:0000256" key="5">
    <source>
        <dbReference type="ARBA" id="ARBA00022747"/>
    </source>
</evidence>
<dbReference type="PROSITE" id="PS00092">
    <property type="entry name" value="N6_MTASE"/>
    <property type="match status" value="1"/>
</dbReference>
<dbReference type="HOGENOM" id="CLU_002539_2_0_0"/>
<protein>
    <recommendedName>
        <fullName evidence="1">site-specific DNA-methyltransferase (adenine-specific)</fullName>
        <ecNumber evidence="1">2.1.1.72</ecNumber>
    </recommendedName>
</protein>
<dbReference type="PANTHER" id="PTHR33841:SF1">
    <property type="entry name" value="DNA METHYLTRANSFERASE A"/>
    <property type="match status" value="1"/>
</dbReference>
<keyword evidence="4" id="KW-0949">S-adenosyl-L-methionine</keyword>
<dbReference type="GO" id="GO:0003677">
    <property type="term" value="F:DNA binding"/>
    <property type="evidence" value="ECO:0007669"/>
    <property type="project" value="UniProtKB-KW"/>
</dbReference>
<keyword evidence="6" id="KW-0238">DNA-binding</keyword>
<keyword evidence="12" id="KW-1185">Reference proteome</keyword>
<evidence type="ECO:0000259" key="9">
    <source>
        <dbReference type="Pfam" id="PF12950"/>
    </source>
</evidence>
<name>A0A081BR23_9BACT</name>
<evidence type="ECO:0000256" key="6">
    <source>
        <dbReference type="ARBA" id="ARBA00023125"/>
    </source>
</evidence>
<evidence type="ECO:0000256" key="4">
    <source>
        <dbReference type="ARBA" id="ARBA00022691"/>
    </source>
</evidence>
<dbReference type="STRING" id="1499966.U14_05128"/>
<accession>A0A081BR23</accession>
<feature type="domain" description="Type II methyltransferase M.TaqI-like" evidence="8">
    <location>
        <begin position="526"/>
        <end position="687"/>
    </location>
</feature>
<dbReference type="InterPro" id="IPR029063">
    <property type="entry name" value="SAM-dependent_MTases_sf"/>
</dbReference>
<comment type="catalytic activity">
    <reaction evidence="7">
        <text>a 2'-deoxyadenosine in DNA + S-adenosyl-L-methionine = an N(6)-methyl-2'-deoxyadenosine in DNA + S-adenosyl-L-homocysteine + H(+)</text>
        <dbReference type="Rhea" id="RHEA:15197"/>
        <dbReference type="Rhea" id="RHEA-COMP:12418"/>
        <dbReference type="Rhea" id="RHEA-COMP:12419"/>
        <dbReference type="ChEBI" id="CHEBI:15378"/>
        <dbReference type="ChEBI" id="CHEBI:57856"/>
        <dbReference type="ChEBI" id="CHEBI:59789"/>
        <dbReference type="ChEBI" id="CHEBI:90615"/>
        <dbReference type="ChEBI" id="CHEBI:90616"/>
        <dbReference type="EC" id="2.1.1.72"/>
    </reaction>
</comment>
<dbReference type="Pfam" id="PF07669">
    <property type="entry name" value="Eco57I"/>
    <property type="match status" value="1"/>
</dbReference>
<sequence>MLFHRPSLHKAVERHLDPSKIADFPQKRAILAQWRSAIASAALQQSGEVALHGDFLIDIFARVLGYARQIESPAEWQLAHEQKTLTDATKADGALGFFTKEAQDIRAVIELKSVNVDLDAKQHHKHDKSTPVEQAFAYAHKSGEKCQWIIVSNYAEIRLYHASFSGKCETFRLLDLAQEEEFKRFYFLLAREFLLAKTGESAVETLRRQSQTAEKNITEEFYAKYSEARRHLFTHLKQQNPQHDDLTLLACTQRLLDRFIFIYFCEDAGDLLPEKTFRQLIQRTQASVSLSKHYGSQKIWFEMSAFFSAMDEGLSSHQIPGFNGELFKPDALIDSLRIEDDMLIELAALSDYDFRSDLNVNILGHIFEQSISDLEELRAEIRGETLDRKQGKRKKEGVFYTPEYVTRYIVEQAVGGWLAERRRELGEDDLPELTPEDDAWIASTAKKKPRNERIERHIAFWEAYLEQLKRITILDPACGSGAFLTQAFDFLMQEGEQVNRELNRLRRAEQLGLFSRKTWEKTVLRNNLFGVDLNGESVEITKLALWLKTAKKDDRLTALNDHIRCGNSLIDDPAVAGERAFDWAQAFPEIMQRGGFDVVIGNPPYVRQEVLGSSKAYFEKTYKTYHGMADLYVYFIEKGLSLLKSQGVFSVIVSNKWMRASYGYPLRLWLRQYCLEEIIDFGELPVFADAATFPSIIRISKTIPSTTLFSIKIKKLEFTDLSIYANGKRDVVNVSMLNDNAWSLVAEEEQLLLKKLEKAGIPLNEYVSGKIYRGIVTGCNEVFVIDKSTKERLLQEDSKNSEIIKSFIVGDDVRKYHIAFRERFLIFTRRGIDIKSYPTIEKYLKQFQDILMPKPKDWKGNTWKGRKEGMYEWYEIQDTIDYYTEFDIPKIIYPEIGKESRFTLDINGFYPADTTHIIPTSDLYLLGLLNSKLIFNYIKRIASVLGDEEMGGRLRWKKQYMSLLPIRPIDFSLSDDKIRHDIIVKDVNKLLDLNRQFHAATQKFTHFLDARYHPKTLSTKLLAFDALAFDEFLDELKKQKVTLSKQDEFDLLDLFDTNKAQIAALRREIEQTDRAIDALVYALYGLTDDEIRLVEGA</sequence>
<dbReference type="GO" id="GO:0004519">
    <property type="term" value="F:endonuclease activity"/>
    <property type="evidence" value="ECO:0007669"/>
    <property type="project" value="UniProtKB-KW"/>
</dbReference>
<dbReference type="InterPro" id="IPR011639">
    <property type="entry name" value="MethylTrfase_TaqI-like_dom"/>
</dbReference>
<dbReference type="Gene3D" id="3.40.50.150">
    <property type="entry name" value="Vaccinia Virus protein VP39"/>
    <property type="match status" value="1"/>
</dbReference>
<evidence type="ECO:0000256" key="3">
    <source>
        <dbReference type="ARBA" id="ARBA00022679"/>
    </source>
</evidence>
<feature type="domain" description="MmeI-like N-terminal" evidence="10">
    <location>
        <begin position="50"/>
        <end position="186"/>
    </location>
</feature>
<organism evidence="11">
    <name type="scientific">Candidatus Moduliflexus flocculans</name>
    <dbReference type="NCBI Taxonomy" id="1499966"/>
    <lineage>
        <taxon>Bacteria</taxon>
        <taxon>Candidatus Moduliflexota</taxon>
        <taxon>Candidatus Moduliflexia</taxon>
        <taxon>Candidatus Moduliflexales</taxon>
        <taxon>Candidatus Moduliflexaceae</taxon>
    </lineage>
</organism>
<evidence type="ECO:0000256" key="2">
    <source>
        <dbReference type="ARBA" id="ARBA00022603"/>
    </source>
</evidence>
<evidence type="ECO:0000259" key="8">
    <source>
        <dbReference type="Pfam" id="PF07669"/>
    </source>
</evidence>
<evidence type="ECO:0000259" key="10">
    <source>
        <dbReference type="Pfam" id="PF20464"/>
    </source>
</evidence>
<keyword evidence="11" id="KW-0540">Nuclease</keyword>
<keyword evidence="11" id="KW-0255">Endonuclease</keyword>